<dbReference type="Pfam" id="PF06658">
    <property type="entry name" value="DUF1168"/>
    <property type="match status" value="1"/>
</dbReference>
<comment type="caution">
    <text evidence="2">The sequence shown here is derived from an EMBL/GenBank/DDBJ whole genome shotgun (WGS) entry which is preliminary data.</text>
</comment>
<dbReference type="EMBL" id="DAKRPA010000021">
    <property type="protein sequence ID" value="DBA03234.1"/>
    <property type="molecule type" value="Genomic_DNA"/>
</dbReference>
<dbReference type="PANTHER" id="PTHR13507">
    <property type="entry name" value="PRKR-INTERACTING PROTEIN 1"/>
    <property type="match status" value="1"/>
</dbReference>
<dbReference type="Proteomes" id="UP001146120">
    <property type="component" value="Unassembled WGS sequence"/>
</dbReference>
<dbReference type="GO" id="GO:0005730">
    <property type="term" value="C:nucleolus"/>
    <property type="evidence" value="ECO:0007669"/>
    <property type="project" value="TreeGrafter"/>
</dbReference>
<reference evidence="2" key="1">
    <citation type="submission" date="2022-11" db="EMBL/GenBank/DDBJ databases">
        <authorList>
            <person name="Morgan W.R."/>
            <person name="Tartar A."/>
        </authorList>
    </citation>
    <scope>NUCLEOTIDE SEQUENCE</scope>
    <source>
        <strain evidence="2">ARSEF 373</strain>
    </source>
</reference>
<evidence type="ECO:0000313" key="2">
    <source>
        <dbReference type="EMBL" id="DBA03234.1"/>
    </source>
</evidence>
<dbReference type="GO" id="GO:0003725">
    <property type="term" value="F:double-stranded RNA binding"/>
    <property type="evidence" value="ECO:0007669"/>
    <property type="project" value="InterPro"/>
</dbReference>
<dbReference type="InterPro" id="IPR009548">
    <property type="entry name" value="Prkrip1"/>
</dbReference>
<name>A0AAV2ZAZ3_9STRA</name>
<sequence>MGRYTTVQTYTDQDAKIAAISYSTATANAAVESGARSVSSAAAPATSEKAESKGDDKFHFNRVDNVAGSSAGAGSGEFHMYRASRRREMDRVANMEKEHAARMAQEEFEAKRKRDAEEFAERANKRAEKRRRRKANAKAKPIESNSKASDDAEAGNDATSKKKADTATSESTANEEETIPETPGGVPAIPNDGSFLERMLALKKQKATSS</sequence>
<evidence type="ECO:0000313" key="3">
    <source>
        <dbReference type="Proteomes" id="UP001146120"/>
    </source>
</evidence>
<dbReference type="PANTHER" id="PTHR13507:SF0">
    <property type="entry name" value="PRKR-INTERACTING PROTEIN 1"/>
    <property type="match status" value="1"/>
</dbReference>
<protein>
    <submittedName>
        <fullName evidence="2">Uncharacterized protein</fullName>
    </submittedName>
</protein>
<accession>A0AAV2ZAZ3</accession>
<evidence type="ECO:0000256" key="1">
    <source>
        <dbReference type="SAM" id="MobiDB-lite"/>
    </source>
</evidence>
<dbReference type="GO" id="GO:0019901">
    <property type="term" value="F:protein kinase binding"/>
    <property type="evidence" value="ECO:0007669"/>
    <property type="project" value="TreeGrafter"/>
</dbReference>
<keyword evidence="3" id="KW-1185">Reference proteome</keyword>
<feature type="compositionally biased region" description="Basic and acidic residues" evidence="1">
    <location>
        <begin position="92"/>
        <end position="126"/>
    </location>
</feature>
<feature type="compositionally biased region" description="Basic and acidic residues" evidence="1">
    <location>
        <begin position="48"/>
        <end position="58"/>
    </location>
</feature>
<feature type="region of interest" description="Disordered" evidence="1">
    <location>
        <begin position="35"/>
        <end position="58"/>
    </location>
</feature>
<organism evidence="2 3">
    <name type="scientific">Lagenidium giganteum</name>
    <dbReference type="NCBI Taxonomy" id="4803"/>
    <lineage>
        <taxon>Eukaryota</taxon>
        <taxon>Sar</taxon>
        <taxon>Stramenopiles</taxon>
        <taxon>Oomycota</taxon>
        <taxon>Peronosporomycetes</taxon>
        <taxon>Pythiales</taxon>
        <taxon>Pythiaceae</taxon>
    </lineage>
</organism>
<feature type="region of interest" description="Disordered" evidence="1">
    <location>
        <begin position="92"/>
        <end position="193"/>
    </location>
</feature>
<feature type="compositionally biased region" description="Basic residues" evidence="1">
    <location>
        <begin position="127"/>
        <end position="137"/>
    </location>
</feature>
<dbReference type="AlphaFoldDB" id="A0AAV2ZAZ3"/>
<gene>
    <name evidence="2" type="ORF">N0F65_011593</name>
</gene>
<reference evidence="2" key="2">
    <citation type="journal article" date="2023" name="Microbiol Resour">
        <title>Decontamination and Annotation of the Draft Genome Sequence of the Oomycete Lagenidium giganteum ARSEF 373.</title>
        <authorList>
            <person name="Morgan W.R."/>
            <person name="Tartar A."/>
        </authorList>
    </citation>
    <scope>NUCLEOTIDE SEQUENCE</scope>
    <source>
        <strain evidence="2">ARSEF 373</strain>
    </source>
</reference>
<dbReference type="GO" id="GO:0004860">
    <property type="term" value="F:protein kinase inhibitor activity"/>
    <property type="evidence" value="ECO:0007669"/>
    <property type="project" value="TreeGrafter"/>
</dbReference>
<proteinExistence type="predicted"/>